<keyword evidence="2" id="KW-1133">Transmembrane helix</keyword>
<evidence type="ECO:0000313" key="3">
    <source>
        <dbReference type="EMBL" id="PNT98041.1"/>
    </source>
</evidence>
<keyword evidence="2" id="KW-0472">Membrane</keyword>
<dbReference type="EMBL" id="NIOJ01000031">
    <property type="protein sequence ID" value="PNT98041.1"/>
    <property type="molecule type" value="Genomic_DNA"/>
</dbReference>
<evidence type="ECO:0000313" key="4">
    <source>
        <dbReference type="Proteomes" id="UP000236151"/>
    </source>
</evidence>
<organism evidence="3 4">
    <name type="scientific">Clostridium thermosuccinogenes</name>
    <dbReference type="NCBI Taxonomy" id="84032"/>
    <lineage>
        <taxon>Bacteria</taxon>
        <taxon>Bacillati</taxon>
        <taxon>Bacillota</taxon>
        <taxon>Clostridia</taxon>
        <taxon>Eubacteriales</taxon>
        <taxon>Clostridiaceae</taxon>
        <taxon>Clostridium</taxon>
    </lineage>
</organism>
<dbReference type="RefSeq" id="WP_103081953.1">
    <property type="nucleotide sequence ID" value="NZ_CP021850.1"/>
</dbReference>
<dbReference type="Proteomes" id="UP000236151">
    <property type="component" value="Unassembled WGS sequence"/>
</dbReference>
<comment type="caution">
    <text evidence="3">The sequence shown here is derived from an EMBL/GenBank/DDBJ whole genome shotgun (WGS) entry which is preliminary data.</text>
</comment>
<protein>
    <recommendedName>
        <fullName evidence="5">DUF5362 domain-containing protein</fullName>
    </recommendedName>
</protein>
<evidence type="ECO:0008006" key="5">
    <source>
        <dbReference type="Google" id="ProtNLM"/>
    </source>
</evidence>
<dbReference type="InterPro" id="IPR035287">
    <property type="entry name" value="DUF5362"/>
</dbReference>
<feature type="region of interest" description="Disordered" evidence="1">
    <location>
        <begin position="1"/>
        <end position="31"/>
    </location>
</feature>
<dbReference type="KEGG" id="cthd:CDO33_07190"/>
<evidence type="ECO:0000256" key="1">
    <source>
        <dbReference type="SAM" id="MobiDB-lite"/>
    </source>
</evidence>
<dbReference type="Pfam" id="PF17319">
    <property type="entry name" value="DUF5362"/>
    <property type="match status" value="1"/>
</dbReference>
<feature type="transmembrane region" description="Helical" evidence="2">
    <location>
        <begin position="120"/>
        <end position="141"/>
    </location>
</feature>
<accession>A0A2K2F2T4</accession>
<keyword evidence="4" id="KW-1185">Reference proteome</keyword>
<feature type="compositionally biased region" description="Low complexity" evidence="1">
    <location>
        <begin position="14"/>
        <end position="30"/>
    </location>
</feature>
<evidence type="ECO:0000256" key="2">
    <source>
        <dbReference type="SAM" id="Phobius"/>
    </source>
</evidence>
<sequence length="165" mass="18786">MDENNSQFNPGEMQPYPTQPEQSQSYSSYQPQPPSINLPFLKSFIGWATFRAIIDIIFGSLSCLGIITAVYGVPMIIAGVRLLNAIDQLKMYVATNDLRRVEDTFNSLNKFFKLNGAATIIKIIFAIIAIILYVTVIIYFFSNLGNFDYAPIPNLDEYYKYEYSF</sequence>
<reference evidence="3 4" key="1">
    <citation type="submission" date="2017-06" db="EMBL/GenBank/DDBJ databases">
        <title>Investigating the central metabolism of Clostridium thermosuccinogenes.</title>
        <authorList>
            <person name="Koendjbiharie J.G."/>
            <person name="van Kranenburg R."/>
        </authorList>
    </citation>
    <scope>NUCLEOTIDE SEQUENCE [LARGE SCALE GENOMIC DNA]</scope>
    <source>
        <strain evidence="3 4">DSM 5806</strain>
    </source>
</reference>
<keyword evidence="2" id="KW-0812">Transmembrane</keyword>
<gene>
    <name evidence="3" type="ORF">CDQ84_11855</name>
</gene>
<dbReference type="AlphaFoldDB" id="A0A2K2F2T4"/>
<dbReference type="OrthoDB" id="1739925at2"/>
<name>A0A2K2F2T4_9CLOT</name>
<feature type="transmembrane region" description="Helical" evidence="2">
    <location>
        <begin position="56"/>
        <end position="83"/>
    </location>
</feature>
<proteinExistence type="predicted"/>